<dbReference type="InterPro" id="IPR021254">
    <property type="entry name" value="DUF2806"/>
</dbReference>
<dbReference type="EMBL" id="VXRG01000157">
    <property type="protein sequence ID" value="MXY95512.1"/>
    <property type="molecule type" value="Genomic_DNA"/>
</dbReference>
<proteinExistence type="predicted"/>
<protein>
    <submittedName>
        <fullName evidence="1">DUF2806 domain-containing protein</fullName>
    </submittedName>
</protein>
<dbReference type="AlphaFoldDB" id="A0A6B0Z0V3"/>
<sequence>MSMESSNPIFNISDLTKPAVVLIEKVSDAVGGLYEPTKIKRIAVAEAEAAAIKAESNIQITDLERRAMQRWLKEEAIHQRNMEAITAKAIPLLKNDADPAAMETDWIVDFFAKSRIVSDSEMQKLWARILAGQANTPGAFSRRAVNVLSFLDKGDAEAFAKLCGFVWVIETESETEVMPLVFDIGAAIYESHGADFVTLNNLESIGLLRYDPNFVLNFFSDRNSGKLASQEKCIARYFDRQLFLNMSKDVDNSVRIGHTFFTNAGKELARICRGKPVDGFYEYVKEQWKQYLAEADTSEQDSIGEGYAILDELIGFVESDSTDGSVNHDDLIYELRSKP</sequence>
<reference evidence="1" key="1">
    <citation type="submission" date="2019-09" db="EMBL/GenBank/DDBJ databases">
        <title>Characterisation of the sponge microbiome using genome-centric metagenomics.</title>
        <authorList>
            <person name="Engelberts J.P."/>
            <person name="Robbins S.J."/>
            <person name="De Goeij J.M."/>
            <person name="Aranda M."/>
            <person name="Bell S.C."/>
            <person name="Webster N.S."/>
        </authorList>
    </citation>
    <scope>NUCLEOTIDE SEQUENCE</scope>
    <source>
        <strain evidence="1">SB0664_bin_27</strain>
    </source>
</reference>
<organism evidence="1">
    <name type="scientific">Caldilineaceae bacterium SB0664_bin_27</name>
    <dbReference type="NCBI Taxonomy" id="2605260"/>
    <lineage>
        <taxon>Bacteria</taxon>
        <taxon>Bacillati</taxon>
        <taxon>Chloroflexota</taxon>
        <taxon>Caldilineae</taxon>
        <taxon>Caldilineales</taxon>
        <taxon>Caldilineaceae</taxon>
    </lineage>
</organism>
<name>A0A6B0Z0V3_9CHLR</name>
<evidence type="ECO:0000313" key="1">
    <source>
        <dbReference type="EMBL" id="MXY95512.1"/>
    </source>
</evidence>
<dbReference type="Pfam" id="PF10987">
    <property type="entry name" value="DUF2806"/>
    <property type="match status" value="1"/>
</dbReference>
<accession>A0A6B0Z0V3</accession>
<gene>
    <name evidence="1" type="ORF">F4Y42_18910</name>
</gene>
<comment type="caution">
    <text evidence="1">The sequence shown here is derived from an EMBL/GenBank/DDBJ whole genome shotgun (WGS) entry which is preliminary data.</text>
</comment>